<reference evidence="1 2" key="1">
    <citation type="submission" date="2021-06" db="EMBL/GenBank/DDBJ databases">
        <authorList>
            <person name="Palmer J.M."/>
        </authorList>
    </citation>
    <scope>NUCLEOTIDE SEQUENCE [LARGE SCALE GENOMIC DNA]</scope>
    <source>
        <strain evidence="1 2">XR_2019</strain>
        <tissue evidence="1">Muscle</tissue>
    </source>
</reference>
<dbReference type="EMBL" id="JAHRIM010080288">
    <property type="protein sequence ID" value="MEQ2274681.1"/>
    <property type="molecule type" value="Genomic_DNA"/>
</dbReference>
<sequence>MKAELERAALLVKASSLKEKRLLEETETKLKGKKEELEIQAALPVNEAKIKILSEYEDHTSKASSRTSNRDGMNSYVASHKVEDLLVNSSQIVLSSSKRDKYRTI</sequence>
<gene>
    <name evidence="1" type="ORF">XENORESO_006368</name>
</gene>
<proteinExistence type="predicted"/>
<comment type="caution">
    <text evidence="1">The sequence shown here is derived from an EMBL/GenBank/DDBJ whole genome shotgun (WGS) entry which is preliminary data.</text>
</comment>
<protein>
    <submittedName>
        <fullName evidence="1">Uncharacterized protein</fullName>
    </submittedName>
</protein>
<evidence type="ECO:0000313" key="1">
    <source>
        <dbReference type="EMBL" id="MEQ2274681.1"/>
    </source>
</evidence>
<dbReference type="Proteomes" id="UP001444071">
    <property type="component" value="Unassembled WGS sequence"/>
</dbReference>
<organism evidence="1 2">
    <name type="scientific">Xenotaenia resolanae</name>
    <dbReference type="NCBI Taxonomy" id="208358"/>
    <lineage>
        <taxon>Eukaryota</taxon>
        <taxon>Metazoa</taxon>
        <taxon>Chordata</taxon>
        <taxon>Craniata</taxon>
        <taxon>Vertebrata</taxon>
        <taxon>Euteleostomi</taxon>
        <taxon>Actinopterygii</taxon>
        <taxon>Neopterygii</taxon>
        <taxon>Teleostei</taxon>
        <taxon>Neoteleostei</taxon>
        <taxon>Acanthomorphata</taxon>
        <taxon>Ovalentaria</taxon>
        <taxon>Atherinomorphae</taxon>
        <taxon>Cyprinodontiformes</taxon>
        <taxon>Goodeidae</taxon>
        <taxon>Xenotaenia</taxon>
    </lineage>
</organism>
<accession>A0ABV0WZB3</accession>
<evidence type="ECO:0000313" key="2">
    <source>
        <dbReference type="Proteomes" id="UP001444071"/>
    </source>
</evidence>
<keyword evidence="2" id="KW-1185">Reference proteome</keyword>
<name>A0ABV0WZB3_9TELE</name>